<name>A0ABZ2PVQ8_9BURK</name>
<evidence type="ECO:0000259" key="2">
    <source>
        <dbReference type="Pfam" id="PF17482"/>
    </source>
</evidence>
<gene>
    <name evidence="3" type="ORF">IHE29_07820</name>
</gene>
<dbReference type="PANTHER" id="PTHR35861">
    <property type="match status" value="1"/>
</dbReference>
<dbReference type="EMBL" id="CP062176">
    <property type="protein sequence ID" value="WXK39191.1"/>
    <property type="molecule type" value="Genomic_DNA"/>
</dbReference>
<reference evidence="3 4" key="1">
    <citation type="submission" date="2020-09" db="EMBL/GenBank/DDBJ databases">
        <title>Genome sequences of Mycetohabitans spp.</title>
        <authorList>
            <person name="Carter M.E."/>
            <person name="Carpenter S.C.D."/>
            <person name="Bogdanove A.J."/>
        </authorList>
    </citation>
    <scope>NUCLEOTIDE SEQUENCE [LARGE SCALE GENOMIC DNA]</scope>
    <source>
        <strain evidence="3 4">B12</strain>
    </source>
</reference>
<evidence type="ECO:0000313" key="4">
    <source>
        <dbReference type="Proteomes" id="UP001493153"/>
    </source>
</evidence>
<dbReference type="Pfam" id="PF17482">
    <property type="entry name" value="Phage_sheath_1C"/>
    <property type="match status" value="1"/>
</dbReference>
<dbReference type="PANTHER" id="PTHR35861:SF1">
    <property type="entry name" value="PHAGE TAIL SHEATH PROTEIN"/>
    <property type="match status" value="1"/>
</dbReference>
<protein>
    <submittedName>
        <fullName evidence="3">Phage tail sheath family protein</fullName>
    </submittedName>
</protein>
<dbReference type="RefSeq" id="WP_338911605.1">
    <property type="nucleotide sequence ID" value="NZ_CP062176.1"/>
</dbReference>
<dbReference type="Proteomes" id="UP001493153">
    <property type="component" value="Chromosome"/>
</dbReference>
<dbReference type="InterPro" id="IPR052042">
    <property type="entry name" value="Tail_sheath_structural"/>
</dbReference>
<evidence type="ECO:0000313" key="3">
    <source>
        <dbReference type="EMBL" id="WXK39191.1"/>
    </source>
</evidence>
<comment type="similarity">
    <text evidence="1">Belongs to the myoviridae tail sheath protein family.</text>
</comment>
<accession>A0ABZ2PVQ8</accession>
<proteinExistence type="inferred from homology"/>
<keyword evidence="4" id="KW-1185">Reference proteome</keyword>
<dbReference type="InterPro" id="IPR020287">
    <property type="entry name" value="Tail_sheath_C"/>
</dbReference>
<dbReference type="Gene3D" id="3.40.50.11780">
    <property type="match status" value="1"/>
</dbReference>
<sequence>MNMQWSEQWSMSGVRLAETNSVTPQAPQVPSAVPVWIGWLEQKVDSGSNPNDLLHSQLVRLTTIDDWPWKQQQEQQLLYQSVRHYFNNGGDLCYVYMLRMPSKPTFEQLKAVLGNPQTYEPIVNQTDITLVAVPQLVRATELSAMAAESAGAVLLDTAAQSYIDLWCNLLSACQGRPDWFFVLDAPRDMALAQACLEALRSSHALGERGQHAALYGPHLVTDYEDGPQVLPPSGAVVGMMVRTDRERGVWSAPANEALARVVRTECHESGAQQWFSATAPSINLIRRFPGRGVRVWGCRTLAGTTAGPFRYVQVRRLLTYVQTSLTQLCQFAVFEPNEPMTWFKLKSVVGAWLHELWQLGGLAGAREEQAFEVHVGLGESMTAHDVMTGQLRIKVRLAVLHAAEFVEIQLRLDQQTAIEQAA</sequence>
<evidence type="ECO:0000256" key="1">
    <source>
        <dbReference type="ARBA" id="ARBA00008005"/>
    </source>
</evidence>
<feature type="domain" description="Tail sheath protein C-terminal" evidence="2">
    <location>
        <begin position="308"/>
        <end position="405"/>
    </location>
</feature>
<organism evidence="3 4">
    <name type="scientific">Mycetohabitans rhizoxinica</name>
    <dbReference type="NCBI Taxonomy" id="412963"/>
    <lineage>
        <taxon>Bacteria</taxon>
        <taxon>Pseudomonadati</taxon>
        <taxon>Pseudomonadota</taxon>
        <taxon>Betaproteobacteria</taxon>
        <taxon>Burkholderiales</taxon>
        <taxon>Burkholderiaceae</taxon>
        <taxon>Mycetohabitans</taxon>
    </lineage>
</organism>